<organism evidence="1 2">
    <name type="scientific">Streptococcus parauberis</name>
    <dbReference type="NCBI Taxonomy" id="1348"/>
    <lineage>
        <taxon>Bacteria</taxon>
        <taxon>Bacillati</taxon>
        <taxon>Bacillota</taxon>
        <taxon>Bacilli</taxon>
        <taxon>Lactobacillales</taxon>
        <taxon>Streptococcaceae</taxon>
        <taxon>Streptococcus</taxon>
    </lineage>
</organism>
<dbReference type="RefSeq" id="WP_003107369.1">
    <property type="nucleotide sequence ID" value="NZ_BAWT01000006.1"/>
</dbReference>
<sequence>MGEEVIENNGVLISGNDSDRFKGHLVKFGKDYFRMEKKMTEELQKMMEEEKRNVN</sequence>
<evidence type="ECO:0000313" key="2">
    <source>
        <dbReference type="Proteomes" id="UP001180515"/>
    </source>
</evidence>
<gene>
    <name evidence="1" type="ORF">P7G31_05765</name>
</gene>
<dbReference type="EMBL" id="JARQAG010000006">
    <property type="protein sequence ID" value="MDT2731750.1"/>
    <property type="molecule type" value="Genomic_DNA"/>
</dbReference>
<reference evidence="1" key="1">
    <citation type="submission" date="2023-03" db="EMBL/GenBank/DDBJ databases">
        <authorList>
            <person name="Shen W."/>
            <person name="Cai J."/>
        </authorList>
    </citation>
    <scope>NUCLEOTIDE SEQUENCE</scope>
    <source>
        <strain evidence="1">P82-2</strain>
    </source>
</reference>
<accession>A0AAE4HUX8</accession>
<comment type="caution">
    <text evidence="1">The sequence shown here is derived from an EMBL/GenBank/DDBJ whole genome shotgun (WGS) entry which is preliminary data.</text>
</comment>
<protein>
    <submittedName>
        <fullName evidence="1">Uncharacterized protein</fullName>
    </submittedName>
</protein>
<evidence type="ECO:0000313" key="1">
    <source>
        <dbReference type="EMBL" id="MDT2731750.1"/>
    </source>
</evidence>
<name>A0AAE4HUX8_9STRE</name>
<dbReference type="AlphaFoldDB" id="A0AAE4HUX8"/>
<dbReference type="Proteomes" id="UP001180515">
    <property type="component" value="Unassembled WGS sequence"/>
</dbReference>
<proteinExistence type="predicted"/>